<evidence type="ECO:0000256" key="4">
    <source>
        <dbReference type="ARBA" id="ARBA00014639"/>
    </source>
</evidence>
<comment type="subunit">
    <text evidence="3">The complex is composed of two ATP-binding proteins (NodI) and two transmembrane proteins (NodJ).</text>
</comment>
<dbReference type="InterPro" id="IPR000412">
    <property type="entry name" value="ABC_2_transport"/>
</dbReference>
<evidence type="ECO:0000256" key="2">
    <source>
        <dbReference type="ARBA" id="ARBA00008394"/>
    </source>
</evidence>
<dbReference type="GO" id="GO:0140359">
    <property type="term" value="F:ABC-type transporter activity"/>
    <property type="evidence" value="ECO:0007669"/>
    <property type="project" value="InterPro"/>
</dbReference>
<evidence type="ECO:0000256" key="10">
    <source>
        <dbReference type="ARBA" id="ARBA00023136"/>
    </source>
</evidence>
<dbReference type="InterPro" id="IPR051784">
    <property type="entry name" value="Nod_factor_ABC_transporter"/>
</dbReference>
<dbReference type="InterPro" id="IPR005981">
    <property type="entry name" value="ABC_transptNodJ"/>
</dbReference>
<comment type="similarity">
    <text evidence="2">Belongs to the ABC-2 integral membrane protein family. Lipooligosaccharide exporter (TC 3.A.1.102) subfamily.</text>
</comment>
<keyword evidence="7" id="KW-1003">Cell membrane</keyword>
<evidence type="ECO:0000256" key="13">
    <source>
        <dbReference type="SAM" id="Phobius"/>
    </source>
</evidence>
<evidence type="ECO:0000256" key="9">
    <source>
        <dbReference type="ARBA" id="ARBA00022989"/>
    </source>
</evidence>
<feature type="transmembrane region" description="Helical" evidence="13">
    <location>
        <begin position="157"/>
        <end position="185"/>
    </location>
</feature>
<keyword evidence="7" id="KW-0997">Cell inner membrane</keyword>
<feature type="transmembrane region" description="Helical" evidence="13">
    <location>
        <begin position="111"/>
        <end position="136"/>
    </location>
</feature>
<feature type="transmembrane region" description="Helical" evidence="13">
    <location>
        <begin position="191"/>
        <end position="215"/>
    </location>
</feature>
<feature type="transmembrane region" description="Helical" evidence="13">
    <location>
        <begin position="222"/>
        <end position="241"/>
    </location>
</feature>
<sequence length="271" mass="28696">MLHPRPRTSSGATARTLGSAPPGAAAELRGRLLAVNRTRDGEVPMSGDIVTALPGGSLNWIAVWRRNYLAWKKAALASLLGHLAEPLIYLFGLGAGLGVMVGRVGGVSYTAFLAAGMVATSAMTAATFETIYAAFGRMEGQRTWEAMLYTQLRLGDIVLGEMAWAATKAALAGAGIGMVAAVLGYTQWLSLLYALPVIALTGLAFASLGMVVTALAPSYDYFIFYQTLVITPILFLSGAVFPVDQLPIVFQTAARFLPLSHSIDLIRPTML</sequence>
<evidence type="ECO:0000256" key="3">
    <source>
        <dbReference type="ARBA" id="ARBA00011350"/>
    </source>
</evidence>
<feature type="region of interest" description="Disordered" evidence="12">
    <location>
        <begin position="1"/>
        <end position="23"/>
    </location>
</feature>
<reference evidence="15" key="1">
    <citation type="journal article" date="2013" name="Syst. Appl. Microbiol.">
        <title>Rhizobium pisi sv. trifolii K3.22 harboring nod genes of the Rhizobium leguminosarum sv. trifolii cluster.</title>
        <authorList>
            <person name="Marek-Kozaczuk M."/>
            <person name="Leszcz A."/>
            <person name="Wielbo J."/>
            <person name="Wdowiak-Wrobel S."/>
            <person name="Skorupska A."/>
        </authorList>
    </citation>
    <scope>NUCLEOTIDE SEQUENCE</scope>
    <source>
        <strain evidence="15">3.22</strain>
    </source>
</reference>
<dbReference type="NCBIfam" id="TIGR01291">
    <property type="entry name" value="nodJ"/>
    <property type="match status" value="1"/>
</dbReference>
<keyword evidence="5" id="KW-0813">Transport</keyword>
<evidence type="ECO:0000256" key="6">
    <source>
        <dbReference type="ARBA" id="ARBA00022458"/>
    </source>
</evidence>
<dbReference type="EMBL" id="JX122929">
    <property type="protein sequence ID" value="AFQ99240.1"/>
    <property type="molecule type" value="Genomic_DNA"/>
</dbReference>
<accession>J7KJI8</accession>
<keyword evidence="9 13" id="KW-1133">Transmembrane helix</keyword>
<evidence type="ECO:0000256" key="12">
    <source>
        <dbReference type="SAM" id="MobiDB-lite"/>
    </source>
</evidence>
<evidence type="ECO:0000256" key="8">
    <source>
        <dbReference type="ARBA" id="ARBA00022692"/>
    </source>
</evidence>
<feature type="non-terminal residue" evidence="15">
    <location>
        <position position="271"/>
    </location>
</feature>
<keyword evidence="10 13" id="KW-0472">Membrane</keyword>
<dbReference type="Pfam" id="PF01061">
    <property type="entry name" value="ABC2_membrane"/>
    <property type="match status" value="1"/>
</dbReference>
<feature type="transmembrane region" description="Helical" evidence="13">
    <location>
        <begin position="74"/>
        <end position="99"/>
    </location>
</feature>
<evidence type="ECO:0000313" key="15">
    <source>
        <dbReference type="EMBL" id="AFQ99240.1"/>
    </source>
</evidence>
<evidence type="ECO:0000259" key="14">
    <source>
        <dbReference type="Pfam" id="PF01061"/>
    </source>
</evidence>
<evidence type="ECO:0000256" key="11">
    <source>
        <dbReference type="ARBA" id="ARBA00025119"/>
    </source>
</evidence>
<organism evidence="15">
    <name type="scientific">Rhizobium leguminosarum bv. trifolii</name>
    <dbReference type="NCBI Taxonomy" id="386"/>
    <lineage>
        <taxon>Bacteria</taxon>
        <taxon>Pseudomonadati</taxon>
        <taxon>Pseudomonadota</taxon>
        <taxon>Alphaproteobacteria</taxon>
        <taxon>Hyphomicrobiales</taxon>
        <taxon>Rhizobiaceae</taxon>
        <taxon>Rhizobium/Agrobacterium group</taxon>
        <taxon>Rhizobium</taxon>
    </lineage>
</organism>
<dbReference type="PANTHER" id="PTHR43229:SF2">
    <property type="entry name" value="NODULATION PROTEIN J"/>
    <property type="match status" value="1"/>
</dbReference>
<dbReference type="GO" id="GO:0043190">
    <property type="term" value="C:ATP-binding cassette (ABC) transporter complex"/>
    <property type="evidence" value="ECO:0007669"/>
    <property type="project" value="InterPro"/>
</dbReference>
<evidence type="ECO:0000256" key="7">
    <source>
        <dbReference type="ARBA" id="ARBA00022519"/>
    </source>
</evidence>
<feature type="domain" description="ABC-2 type transporter transmembrane" evidence="14">
    <location>
        <begin position="61"/>
        <end position="270"/>
    </location>
</feature>
<dbReference type="PANTHER" id="PTHR43229">
    <property type="entry name" value="NODULATION PROTEIN J"/>
    <property type="match status" value="1"/>
</dbReference>
<dbReference type="AlphaFoldDB" id="J7KJI8"/>
<gene>
    <name evidence="15" type="primary">nodJ</name>
</gene>
<evidence type="ECO:0000256" key="5">
    <source>
        <dbReference type="ARBA" id="ARBA00022448"/>
    </source>
</evidence>
<dbReference type="InterPro" id="IPR013525">
    <property type="entry name" value="ABC2_TM"/>
</dbReference>
<comment type="subcellular location">
    <subcellularLocation>
        <location evidence="1">Cell inner membrane</location>
        <topology evidence="1">Multi-pass membrane protein</topology>
    </subcellularLocation>
</comment>
<proteinExistence type="inferred from homology"/>
<dbReference type="PRINTS" id="PR00164">
    <property type="entry name" value="ABC2TRNSPORT"/>
</dbReference>
<keyword evidence="6" id="KW-0536">Nodulation</keyword>
<evidence type="ECO:0000256" key="1">
    <source>
        <dbReference type="ARBA" id="ARBA00004429"/>
    </source>
</evidence>
<keyword evidence="8 13" id="KW-0812">Transmembrane</keyword>
<comment type="function">
    <text evidence="11">Part of the ABC transporter complex NodIJ involved in the export of the nodulation factors (Nod factors), the bacterial signal molecules that induce symbiosis and subsequent nodulation induction. Nod factors are LCO (lipo-chitin oligosaccharide), a modified beta-1,4-linked N-acetylglucosamine oligosaccharide. This subunit encodes the transporter.</text>
</comment>
<name>J7KJI8_RHILT</name>
<dbReference type="GO" id="GO:0015772">
    <property type="term" value="P:oligosaccharide transport"/>
    <property type="evidence" value="ECO:0007669"/>
    <property type="project" value="InterPro"/>
</dbReference>
<protein>
    <recommendedName>
        <fullName evidence="4">Nodulation protein J</fullName>
    </recommendedName>
</protein>